<dbReference type="Proteomes" id="UP001501237">
    <property type="component" value="Unassembled WGS sequence"/>
</dbReference>
<accession>A0ABP6QC76</accession>
<protein>
    <submittedName>
        <fullName evidence="1">Uncharacterized protein</fullName>
    </submittedName>
</protein>
<sequence>MTIERALAAYDREVKAAATQAETLAAQEQHRHTTAKAKAQATYELAVQAADTALETSRASSARMRAVTLAGAAQKLDAAVCAVLGVPDRLFLKTVSAQQIELWVEGGIAPLATASYVGPPGWVLDGAPGGRRFLGPGGETMARVGLWRIAADLPVGTR</sequence>
<dbReference type="RefSeq" id="WP_344829618.1">
    <property type="nucleotide sequence ID" value="NZ_BAAAUV010000008.1"/>
</dbReference>
<reference evidence="2" key="1">
    <citation type="journal article" date="2019" name="Int. J. Syst. Evol. Microbiol.">
        <title>The Global Catalogue of Microorganisms (GCM) 10K type strain sequencing project: providing services to taxonomists for standard genome sequencing and annotation.</title>
        <authorList>
            <consortium name="The Broad Institute Genomics Platform"/>
            <consortium name="The Broad Institute Genome Sequencing Center for Infectious Disease"/>
            <person name="Wu L."/>
            <person name="Ma J."/>
        </authorList>
    </citation>
    <scope>NUCLEOTIDE SEQUENCE [LARGE SCALE GENOMIC DNA]</scope>
    <source>
        <strain evidence="2">JCM 9377</strain>
    </source>
</reference>
<dbReference type="EMBL" id="BAAAUV010000008">
    <property type="protein sequence ID" value="GAA3215562.1"/>
    <property type="molecule type" value="Genomic_DNA"/>
</dbReference>
<evidence type="ECO:0000313" key="2">
    <source>
        <dbReference type="Proteomes" id="UP001501237"/>
    </source>
</evidence>
<organism evidence="1 2">
    <name type="scientific">Actinocorallia longicatena</name>
    <dbReference type="NCBI Taxonomy" id="111803"/>
    <lineage>
        <taxon>Bacteria</taxon>
        <taxon>Bacillati</taxon>
        <taxon>Actinomycetota</taxon>
        <taxon>Actinomycetes</taxon>
        <taxon>Streptosporangiales</taxon>
        <taxon>Thermomonosporaceae</taxon>
        <taxon>Actinocorallia</taxon>
    </lineage>
</organism>
<comment type="caution">
    <text evidence="1">The sequence shown here is derived from an EMBL/GenBank/DDBJ whole genome shotgun (WGS) entry which is preliminary data.</text>
</comment>
<gene>
    <name evidence="1" type="ORF">GCM10010468_37080</name>
</gene>
<name>A0ABP6QC76_9ACTN</name>
<keyword evidence="2" id="KW-1185">Reference proteome</keyword>
<proteinExistence type="predicted"/>
<evidence type="ECO:0000313" key="1">
    <source>
        <dbReference type="EMBL" id="GAA3215562.1"/>
    </source>
</evidence>